<feature type="repeat" description="ANK" evidence="3">
    <location>
        <begin position="712"/>
        <end position="744"/>
    </location>
</feature>
<dbReference type="PROSITE" id="PS50088">
    <property type="entry name" value="ANK_REPEAT"/>
    <property type="match status" value="4"/>
</dbReference>
<sequence length="895" mass="102314">MDECPWDLRKPLLDCLKKIKSDNAVVKIFITSRFMENIIEYQTPFITDEIKANRKDIDGYIKNTINEYPKYLEEFRELIHKVVRERSRDMFIIVRLHMEALIHVQVKAQVRPTLEKLPMTLDGTYESTFQRIQQKETQSKDIAEWVIALVSYAIDPLSIRELRHALATIMTINKDNLFDEDDMVEQDDITNYCCGLIVIDIDRDVRFVHRSAHEYFEKMKTHIFPDFDYQMALACTKYLTLCATSDPGDFKIRRRFTDQIDKRKEIERPITEKLKDFPFAVYAGKNLHLHIHRARHLLEESSLPGTNNKLSEWIQQLVHKTPSRQLYSCLLHQFEAYYSKSDVLDDYNVSIVSNRTTTLGIIHMAAFLGSKRLVEKAIKSIDVNDIDCHGQSALVVAFKNNLDDIAEILLDHGATVNLLTRKGHALLLFAAERNYSKVVEKIVVNVPNDGSDGLLKIFGLVLILVGTLLELLVQALNLQAPKNIEPVKPETRDGTKIMYDHSLDDYRRLLSFASQGQCEDLDDLFADLKIDLQLIEYEDSSSDKSKPSSVFYRSYRSYEDMLDYSSEDSSDEDRIKDESNGSESYNEDMSIKGISIYPGSKSSSIESAQSESDKDEDGGINKLGNIFQEDITVIQGLNQNAVKALFIKTAYFLAIERGQCGALKSLLRNTIDINLRNYQYQSLLHRATATNNEEMVRIVLEKKPEVDCRDDNGRTALMAYADLKREKVLQILLHHGARINLTHRHGSYELFAAARFGAIEVVRFYLKNEVNPSIANYFGLTPLHAAAANGHLEIVRHLLEAKANHSAISSSGLTPLNCSKSGIDWFNDPENPGKRHYSYVKSQQKNFSPEDLIERRNMIESVLRRAGAKTSAELLRDIGEDQFKYGLGGQYSHNY</sequence>
<dbReference type="InterPro" id="IPR054471">
    <property type="entry name" value="GPIID_WHD"/>
</dbReference>
<dbReference type="PANTHER" id="PTHR24198:SF165">
    <property type="entry name" value="ANKYRIN REPEAT-CONTAINING PROTEIN-RELATED"/>
    <property type="match status" value="1"/>
</dbReference>
<protein>
    <submittedName>
        <fullName evidence="6">D3f9d0ed-282c-4192-9c77-9b2d3a97da13</fullName>
    </submittedName>
</protein>
<dbReference type="Pfam" id="PF22939">
    <property type="entry name" value="WHD_GPIID"/>
    <property type="match status" value="1"/>
</dbReference>
<dbReference type="AlphaFoldDB" id="A0A8H2W338"/>
<keyword evidence="1" id="KW-0677">Repeat</keyword>
<dbReference type="SMART" id="SM00248">
    <property type="entry name" value="ANK"/>
    <property type="match status" value="6"/>
</dbReference>
<dbReference type="SUPFAM" id="SSF48403">
    <property type="entry name" value="Ankyrin repeat"/>
    <property type="match status" value="2"/>
</dbReference>
<evidence type="ECO:0000259" key="5">
    <source>
        <dbReference type="Pfam" id="PF22939"/>
    </source>
</evidence>
<reference evidence="6" key="1">
    <citation type="submission" date="2020-10" db="EMBL/GenBank/DDBJ databases">
        <authorList>
            <person name="Kusch S."/>
        </authorList>
    </citation>
    <scope>NUCLEOTIDE SEQUENCE</scope>
    <source>
        <strain evidence="6">SwB9</strain>
    </source>
</reference>
<comment type="caution">
    <text evidence="6">The sequence shown here is derived from an EMBL/GenBank/DDBJ whole genome shotgun (WGS) entry which is preliminary data.</text>
</comment>
<dbReference type="InterPro" id="IPR002110">
    <property type="entry name" value="Ankyrin_rpt"/>
</dbReference>
<organism evidence="6 7">
    <name type="scientific">Sclerotinia trifoliorum</name>
    <dbReference type="NCBI Taxonomy" id="28548"/>
    <lineage>
        <taxon>Eukaryota</taxon>
        <taxon>Fungi</taxon>
        <taxon>Dikarya</taxon>
        <taxon>Ascomycota</taxon>
        <taxon>Pezizomycotina</taxon>
        <taxon>Leotiomycetes</taxon>
        <taxon>Helotiales</taxon>
        <taxon>Sclerotiniaceae</taxon>
        <taxon>Sclerotinia</taxon>
    </lineage>
</organism>
<dbReference type="OrthoDB" id="3562285at2759"/>
<evidence type="ECO:0000256" key="3">
    <source>
        <dbReference type="PROSITE-ProRule" id="PRU00023"/>
    </source>
</evidence>
<dbReference type="Proteomes" id="UP000624404">
    <property type="component" value="Unassembled WGS sequence"/>
</dbReference>
<feature type="repeat" description="ANK" evidence="3">
    <location>
        <begin position="389"/>
        <end position="421"/>
    </location>
</feature>
<feature type="compositionally biased region" description="Low complexity" evidence="4">
    <location>
        <begin position="600"/>
        <end position="610"/>
    </location>
</feature>
<keyword evidence="7" id="KW-1185">Reference proteome</keyword>
<keyword evidence="2 3" id="KW-0040">ANK repeat</keyword>
<evidence type="ECO:0000313" key="6">
    <source>
        <dbReference type="EMBL" id="CAD6452024.1"/>
    </source>
</evidence>
<dbReference type="PROSITE" id="PS50297">
    <property type="entry name" value="ANK_REP_REGION"/>
    <property type="match status" value="2"/>
</dbReference>
<feature type="repeat" description="ANK" evidence="3">
    <location>
        <begin position="679"/>
        <end position="711"/>
    </location>
</feature>
<proteinExistence type="predicted"/>
<evidence type="ECO:0000313" key="7">
    <source>
        <dbReference type="Proteomes" id="UP000624404"/>
    </source>
</evidence>
<feature type="repeat" description="ANK" evidence="3">
    <location>
        <begin position="778"/>
        <end position="810"/>
    </location>
</feature>
<name>A0A8H2W338_9HELO</name>
<evidence type="ECO:0000256" key="1">
    <source>
        <dbReference type="ARBA" id="ARBA00022737"/>
    </source>
</evidence>
<gene>
    <name evidence="6" type="ORF">SCLTRI_LOCUS9659</name>
</gene>
<dbReference type="PANTHER" id="PTHR24198">
    <property type="entry name" value="ANKYRIN REPEAT AND PROTEIN KINASE DOMAIN-CONTAINING PROTEIN"/>
    <property type="match status" value="1"/>
</dbReference>
<dbReference type="InterPro" id="IPR036770">
    <property type="entry name" value="Ankyrin_rpt-contain_sf"/>
</dbReference>
<evidence type="ECO:0000256" key="2">
    <source>
        <dbReference type="ARBA" id="ARBA00023043"/>
    </source>
</evidence>
<dbReference type="EMBL" id="CAJHIA010000036">
    <property type="protein sequence ID" value="CAD6452024.1"/>
    <property type="molecule type" value="Genomic_DNA"/>
</dbReference>
<feature type="region of interest" description="Disordered" evidence="4">
    <location>
        <begin position="563"/>
        <end position="619"/>
    </location>
</feature>
<dbReference type="Pfam" id="PF12796">
    <property type="entry name" value="Ank_2"/>
    <property type="match status" value="3"/>
</dbReference>
<accession>A0A8H2W338</accession>
<evidence type="ECO:0000256" key="4">
    <source>
        <dbReference type="SAM" id="MobiDB-lite"/>
    </source>
</evidence>
<feature type="domain" description="GPI inositol-deacylase winged helix" evidence="5">
    <location>
        <begin position="136"/>
        <end position="217"/>
    </location>
</feature>
<dbReference type="Gene3D" id="1.25.40.20">
    <property type="entry name" value="Ankyrin repeat-containing domain"/>
    <property type="match status" value="2"/>
</dbReference>